<proteinExistence type="predicted"/>
<dbReference type="AlphaFoldDB" id="A0A4U0V601"/>
<dbReference type="PANTHER" id="PTHR37783:SF1">
    <property type="entry name" value="MEMBRANE PROTEIN, PUTATIVE (AFU_ORTHOLOGUE AFUA_1G04315)-RELATED"/>
    <property type="match status" value="1"/>
</dbReference>
<dbReference type="InterPro" id="IPR037119">
    <property type="entry name" value="Haem_oxidase_HugZ-like_sf"/>
</dbReference>
<dbReference type="Pfam" id="PF10615">
    <property type="entry name" value="DUF2470"/>
    <property type="match status" value="1"/>
</dbReference>
<evidence type="ECO:0000256" key="1">
    <source>
        <dbReference type="SAM" id="MobiDB-lite"/>
    </source>
</evidence>
<dbReference type="Proteomes" id="UP000310066">
    <property type="component" value="Unassembled WGS sequence"/>
</dbReference>
<keyword evidence="2" id="KW-0812">Transmembrane</keyword>
<name>A0A4U0V601_9PEZI</name>
<evidence type="ECO:0000259" key="3">
    <source>
        <dbReference type="Pfam" id="PF10615"/>
    </source>
</evidence>
<feature type="transmembrane region" description="Helical" evidence="2">
    <location>
        <begin position="175"/>
        <end position="196"/>
    </location>
</feature>
<protein>
    <recommendedName>
        <fullName evidence="3">DUF2470 domain-containing protein</fullName>
    </recommendedName>
</protein>
<dbReference type="OrthoDB" id="5553410at2759"/>
<evidence type="ECO:0000256" key="2">
    <source>
        <dbReference type="SAM" id="Phobius"/>
    </source>
</evidence>
<reference evidence="4 5" key="1">
    <citation type="submission" date="2017-03" db="EMBL/GenBank/DDBJ databases">
        <title>Genomes of endolithic fungi from Antarctica.</title>
        <authorList>
            <person name="Coleine C."/>
            <person name="Masonjones S."/>
            <person name="Stajich J.E."/>
        </authorList>
    </citation>
    <scope>NUCLEOTIDE SEQUENCE [LARGE SCALE GENOMIC DNA]</scope>
    <source>
        <strain evidence="4 5">CCFEE 5311</strain>
    </source>
</reference>
<evidence type="ECO:0000313" key="5">
    <source>
        <dbReference type="Proteomes" id="UP000310066"/>
    </source>
</evidence>
<keyword evidence="2" id="KW-0472">Membrane</keyword>
<evidence type="ECO:0000313" key="4">
    <source>
        <dbReference type="EMBL" id="TKA44190.1"/>
    </source>
</evidence>
<feature type="domain" description="DUF2470" evidence="3">
    <location>
        <begin position="52"/>
        <end position="116"/>
    </location>
</feature>
<accession>A0A4U0V601</accession>
<dbReference type="PANTHER" id="PTHR37783">
    <property type="entry name" value="MEMBRANE PROTEIN, PUTATIVE (AFU_ORTHOLOGUE AFUA_1G04315)-RELATED"/>
    <property type="match status" value="1"/>
</dbReference>
<dbReference type="InterPro" id="IPR019595">
    <property type="entry name" value="DUF2470"/>
</dbReference>
<dbReference type="Gene3D" id="3.20.180.10">
    <property type="entry name" value="PNP-oxidase-like"/>
    <property type="match status" value="1"/>
</dbReference>
<comment type="caution">
    <text evidence="4">The sequence shown here is derived from an EMBL/GenBank/DDBJ whole genome shotgun (WGS) entry which is preliminary data.</text>
</comment>
<keyword evidence="2" id="KW-1133">Transmembrane helix</keyword>
<feature type="transmembrane region" description="Helical" evidence="2">
    <location>
        <begin position="134"/>
        <end position="155"/>
    </location>
</feature>
<organism evidence="4 5">
    <name type="scientific">Friedmanniomyces endolithicus</name>
    <dbReference type="NCBI Taxonomy" id="329885"/>
    <lineage>
        <taxon>Eukaryota</taxon>
        <taxon>Fungi</taxon>
        <taxon>Dikarya</taxon>
        <taxon>Ascomycota</taxon>
        <taxon>Pezizomycotina</taxon>
        <taxon>Dothideomycetes</taxon>
        <taxon>Dothideomycetidae</taxon>
        <taxon>Mycosphaerellales</taxon>
        <taxon>Teratosphaeriaceae</taxon>
        <taxon>Friedmanniomyces</taxon>
    </lineage>
</organism>
<feature type="region of interest" description="Disordered" evidence="1">
    <location>
        <begin position="1"/>
        <end position="41"/>
    </location>
</feature>
<dbReference type="EMBL" id="NAJP01000016">
    <property type="protein sequence ID" value="TKA44190.1"/>
    <property type="molecule type" value="Genomic_DNA"/>
</dbReference>
<sequence length="252" mass="28643">MPDTDDQDTATKSRIITHLNRDHHDSVGPTPNSSNKPPLLTLPLTTPPLPKLVRYLEHYTHLSHLRANSAYLTTLDLSSLTLTSGSGPPTTTRTHHIPLTPPMASYAETRERVVAMDREARLALNRSETTVKEFLPPTGIYAVLFTTITFVFLAYSQRWWFAPGQLVEGWLGPGFARFSFVMQPWVLGVMLFMHTTEMLYFMRYKLIRHSVNPGSRLFWLWTGTTFVEGAGAFWRFNGLVRGKEEARARKGH</sequence>
<gene>
    <name evidence="4" type="ORF">B0A54_04957</name>
</gene>